<comment type="caution">
    <text evidence="8">The sequence shown here is derived from an EMBL/GenBank/DDBJ whole genome shotgun (WGS) entry which is preliminary data.</text>
</comment>
<feature type="compositionally biased region" description="Low complexity" evidence="5">
    <location>
        <begin position="202"/>
        <end position="227"/>
    </location>
</feature>
<feature type="compositionally biased region" description="Basic and acidic residues" evidence="5">
    <location>
        <begin position="463"/>
        <end position="497"/>
    </location>
</feature>
<feature type="region of interest" description="Disordered" evidence="5">
    <location>
        <begin position="452"/>
        <end position="653"/>
    </location>
</feature>
<dbReference type="EMBL" id="JABELV010000032">
    <property type="protein sequence ID" value="KAG7562465.1"/>
    <property type="molecule type" value="Genomic_DNA"/>
</dbReference>
<feature type="region of interest" description="Disordered" evidence="5">
    <location>
        <begin position="749"/>
        <end position="774"/>
    </location>
</feature>
<dbReference type="PANTHER" id="PTHR15272">
    <property type="entry name" value="CHROMATIN ASSEMBLY FACTOR 1 SUBUNIT A CAF-1 SUBUNIT A"/>
    <property type="match status" value="1"/>
</dbReference>
<feature type="compositionally biased region" description="Polar residues" evidence="5">
    <location>
        <begin position="604"/>
        <end position="614"/>
    </location>
</feature>
<reference evidence="8" key="1">
    <citation type="submission" date="2020-04" db="EMBL/GenBank/DDBJ databases">
        <title>Analysis of mating type loci in Filobasidium floriforme.</title>
        <authorList>
            <person name="Nowrousian M."/>
        </authorList>
    </citation>
    <scope>NUCLEOTIDE SEQUENCE</scope>
    <source>
        <strain evidence="8">CBS 6242</strain>
    </source>
</reference>
<keyword evidence="4" id="KW-0539">Nucleus</keyword>
<dbReference type="GO" id="GO:0006281">
    <property type="term" value="P:DNA repair"/>
    <property type="evidence" value="ECO:0007669"/>
    <property type="project" value="UniProtKB-KW"/>
</dbReference>
<feature type="domain" description="Chromatin assembly factor 1 subunit Cac1-like C-terminal" evidence="7">
    <location>
        <begin position="922"/>
        <end position="976"/>
    </location>
</feature>
<evidence type="ECO:0000259" key="6">
    <source>
        <dbReference type="Pfam" id="PF12253"/>
    </source>
</evidence>
<accession>A0A8K0JQ82</accession>
<feature type="domain" description="Chromatin assembly factor 1 subunit A dimerization" evidence="6">
    <location>
        <begin position="700"/>
        <end position="771"/>
    </location>
</feature>
<dbReference type="Pfam" id="PF12253">
    <property type="entry name" value="CAF1A_dimeriz"/>
    <property type="match status" value="1"/>
</dbReference>
<sequence>MPIAIMEGSTGDQQDVSMEWMSSPPVSPQKNGNVLKRKAEEDLALEEKTHEDVEKEIAHEQAVVVDVKERPAVNGTPEDVLDLTNLPSSPASPTFPTNLAKRAKAGPCSSSRVTGAAGEQKEKKAKLKIESTSTATKKTIAKGKSRSDIVKSGIVGLNKKKKLLTLDQNDLAGVVNSYTPFMTLLVQFHDYLYTLPLEGSTHSAPSASTSTLPSPSAASTTANTSPSSKKKNKLEVFPETYRPLIVMLGQESSLSGSKELARYIRSKIKPAVMGMGEDEGVVEIDLIGLVKAVEETFEQVSYGLQKEDLSQLLPNTSLDVDMDSTIPEIPVTLRLNRWEAKDLDLIPEKEGPAGKGRMGLKDVFEQRRTERRGIKGVVLELVKGLEESDILELLGIQNGNGANAVASGSGLGKKDLEDVVEVVDGHEKEKKKKGKKIDMEVEVMDVDAETGELAEKKKKSTRKPKEETEEQRAKREAKEEKARKKAEAEAKAEEQKQKSARIMSNFFGRAPASSPIRAENKRDRSASRSSRGSSVQLSDFCADFKPFHQGTNVSLAPVDRFRLHKTVADQPRGRPGRRDSNSSADPMKPNAELTKEDLLKEMRSQLSSLSFSRTESAEKRMAPVRQSSMSQSRSRDPLRRNKNPELPLPPPPIVPGLHLKTRYPYYTVDQLITKANETGDGEEARRVYKAFEDKRLYWRKTLKFWEDSRPAYEGTWSKPSLTVGPRTPFAQDNALDYSIDEGIEWEAEDPAEVELSSTLDEDEEPETEDEDEMDDWMVGDDEIEFEEGAEGYTEDKQGAEKKDQRPIEDYYTEVGKAGAVSRNQRFARLVPFQKGPCMETRLGVVDPVMEKYKICMLNDTPMHSIDPFSFQSVAYEPVVVPVKPPVATFQTTLVGEAVKPGSPASSALKAPVTRSPFPADTLGDFLRAIQGCEKNKEAMLQDLFTQFKAATTQKVIRQTFGLVADREKKGSGKWVVKVEAWSQAGLTPPAA</sequence>
<keyword evidence="2" id="KW-0227">DNA damage</keyword>
<organism evidence="8 9">
    <name type="scientific">Filobasidium floriforme</name>
    <dbReference type="NCBI Taxonomy" id="5210"/>
    <lineage>
        <taxon>Eukaryota</taxon>
        <taxon>Fungi</taxon>
        <taxon>Dikarya</taxon>
        <taxon>Basidiomycota</taxon>
        <taxon>Agaricomycotina</taxon>
        <taxon>Tremellomycetes</taxon>
        <taxon>Filobasidiales</taxon>
        <taxon>Filobasidiaceae</taxon>
        <taxon>Filobasidium</taxon>
    </lineage>
</organism>
<feature type="compositionally biased region" description="Basic and acidic residues" evidence="5">
    <location>
        <begin position="593"/>
        <end position="603"/>
    </location>
</feature>
<evidence type="ECO:0000256" key="2">
    <source>
        <dbReference type="ARBA" id="ARBA00022763"/>
    </source>
</evidence>
<evidence type="ECO:0000256" key="4">
    <source>
        <dbReference type="ARBA" id="ARBA00023242"/>
    </source>
</evidence>
<evidence type="ECO:0000259" key="7">
    <source>
        <dbReference type="Pfam" id="PF21796"/>
    </source>
</evidence>
<keyword evidence="3" id="KW-0234">DNA repair</keyword>
<evidence type="ECO:0000256" key="3">
    <source>
        <dbReference type="ARBA" id="ARBA00023204"/>
    </source>
</evidence>
<dbReference type="Proteomes" id="UP000812966">
    <property type="component" value="Unassembled WGS sequence"/>
</dbReference>
<proteinExistence type="predicted"/>
<dbReference type="AlphaFoldDB" id="A0A8K0JQ82"/>
<feature type="compositionally biased region" description="Basic and acidic residues" evidence="5">
    <location>
        <begin position="633"/>
        <end position="643"/>
    </location>
</feature>
<evidence type="ECO:0000256" key="5">
    <source>
        <dbReference type="SAM" id="MobiDB-lite"/>
    </source>
</evidence>
<dbReference type="Pfam" id="PF21796">
    <property type="entry name" value="Cac1_C"/>
    <property type="match status" value="1"/>
</dbReference>
<feature type="region of interest" description="Disordered" evidence="5">
    <location>
        <begin position="202"/>
        <end position="233"/>
    </location>
</feature>
<feature type="compositionally biased region" description="Acidic residues" evidence="5">
    <location>
        <begin position="759"/>
        <end position="774"/>
    </location>
</feature>
<evidence type="ECO:0000313" key="8">
    <source>
        <dbReference type="EMBL" id="KAG7562465.1"/>
    </source>
</evidence>
<protein>
    <submittedName>
        <fullName evidence="8">Uncharacterized protein</fullName>
    </submittedName>
</protein>
<dbReference type="InterPro" id="IPR048800">
    <property type="entry name" value="Cac1-like_C"/>
</dbReference>
<gene>
    <name evidence="8" type="ORF">FFLO_02139</name>
</gene>
<name>A0A8K0JQ82_9TREE</name>
<dbReference type="PANTHER" id="PTHR15272:SF0">
    <property type="entry name" value="CHROMATIN ASSEMBLY FACTOR 1 SUBUNIT A"/>
    <property type="match status" value="1"/>
</dbReference>
<feature type="compositionally biased region" description="Polar residues" evidence="5">
    <location>
        <begin position="85"/>
        <end position="97"/>
    </location>
</feature>
<feature type="region of interest" description="Disordered" evidence="5">
    <location>
        <begin position="1"/>
        <end position="34"/>
    </location>
</feature>
<evidence type="ECO:0000256" key="1">
    <source>
        <dbReference type="ARBA" id="ARBA00004123"/>
    </source>
</evidence>
<comment type="subcellular location">
    <subcellularLocation>
        <location evidence="1">Nucleus</location>
    </subcellularLocation>
</comment>
<dbReference type="GO" id="GO:0006334">
    <property type="term" value="P:nucleosome assembly"/>
    <property type="evidence" value="ECO:0007669"/>
    <property type="project" value="TreeGrafter"/>
</dbReference>
<dbReference type="GO" id="GO:0005634">
    <property type="term" value="C:nucleus"/>
    <property type="evidence" value="ECO:0007669"/>
    <property type="project" value="UniProtKB-SubCell"/>
</dbReference>
<keyword evidence="9" id="KW-1185">Reference proteome</keyword>
<evidence type="ECO:0000313" key="9">
    <source>
        <dbReference type="Proteomes" id="UP000812966"/>
    </source>
</evidence>
<dbReference type="InterPro" id="IPR022043">
    <property type="entry name" value="CAF1A_DD"/>
</dbReference>
<dbReference type="GO" id="GO:0033186">
    <property type="term" value="C:CAF-1 complex"/>
    <property type="evidence" value="ECO:0007669"/>
    <property type="project" value="TreeGrafter"/>
</dbReference>
<feature type="region of interest" description="Disordered" evidence="5">
    <location>
        <begin position="68"/>
        <end position="122"/>
    </location>
</feature>